<dbReference type="Gene3D" id="3.60.110.10">
    <property type="entry name" value="Carbon-nitrogen hydrolase"/>
    <property type="match status" value="1"/>
</dbReference>
<protein>
    <submittedName>
        <fullName evidence="12">Apolipoprotein N-acyltransferase</fullName>
        <ecNumber evidence="12">2.3.1.-</ecNumber>
    </submittedName>
</protein>
<dbReference type="PANTHER" id="PTHR38686">
    <property type="entry name" value="APOLIPOPROTEIN N-ACYLTRANSFERASE"/>
    <property type="match status" value="1"/>
</dbReference>
<name>A0A0S4PWK7_9HELI</name>
<dbReference type="GO" id="GO:0005886">
    <property type="term" value="C:plasma membrane"/>
    <property type="evidence" value="ECO:0007669"/>
    <property type="project" value="UniProtKB-SubCell"/>
</dbReference>
<dbReference type="SUPFAM" id="SSF56317">
    <property type="entry name" value="Carbon-nitrogen hydrolase"/>
    <property type="match status" value="1"/>
</dbReference>
<keyword evidence="3" id="KW-1003">Cell membrane</keyword>
<evidence type="ECO:0000256" key="1">
    <source>
        <dbReference type="ARBA" id="ARBA00004651"/>
    </source>
</evidence>
<sequence>MLHFETKKSSQGSFLDSIKYGILNVPYRAFSLRDTSTYKPTLIWLSISFVFAFICVLPFYMQWFLQICGVADIPLFLATLLGLFSIASVLFTPRERRFSVGFFIGILWFYWITLGMRYFDMSVLIPVVVILIGLFVGFVFYIILWCDCFILRFIFLLSLSYLTPLGFDWIVLESVFAYSYMGVDKLSFAFIILGLWFFVKYQSWWRLFSILCLAIAIDWQSFVKETPQIPYQLQVYTSSQTFEFNQIPLKIKLIQSNVSQDLKTRSEEIVAIFAEHIQSVRNAINEGYDVVVLPESAFYAPLHWNYNGFVPYDELLGLSNEIVIIVGALRDEENTEGDPSYFNSTFKFENGVVSFYDKVLLVPFGEYIPSFFTPLANLFFEGLGGFSAGSDFGYFDIKGVRFKNAICYEGTNKGFYADNPQYVIMTSNNAWFVPSIEPIVQKNLMKYYARLHKSIIFHATNRSPAEVIGY</sequence>
<dbReference type="NCBIfam" id="TIGR00546">
    <property type="entry name" value="lnt"/>
    <property type="match status" value="1"/>
</dbReference>
<feature type="transmembrane region" description="Helical" evidence="10">
    <location>
        <begin position="73"/>
        <end position="91"/>
    </location>
</feature>
<evidence type="ECO:0000313" key="13">
    <source>
        <dbReference type="Proteomes" id="UP000064525"/>
    </source>
</evidence>
<gene>
    <name evidence="12" type="ORF">BN2458_PEG0842</name>
</gene>
<keyword evidence="9 12" id="KW-0012">Acyltransferase</keyword>
<comment type="similarity">
    <text evidence="2">Belongs to the CN hydrolase family. Apolipoprotein N-acyltransferase subfamily.</text>
</comment>
<dbReference type="InterPro" id="IPR059109">
    <property type="entry name" value="Lnt_membrane_dom"/>
</dbReference>
<organism evidence="12 13">
    <name type="scientific">Helicobacter typhlonius</name>
    <dbReference type="NCBI Taxonomy" id="76936"/>
    <lineage>
        <taxon>Bacteria</taxon>
        <taxon>Pseudomonadati</taxon>
        <taxon>Campylobacterota</taxon>
        <taxon>Epsilonproteobacteria</taxon>
        <taxon>Campylobacterales</taxon>
        <taxon>Helicobacteraceae</taxon>
        <taxon>Helicobacter</taxon>
    </lineage>
</organism>
<dbReference type="PROSITE" id="PS50263">
    <property type="entry name" value="CN_HYDROLASE"/>
    <property type="match status" value="1"/>
</dbReference>
<dbReference type="AlphaFoldDB" id="A0A0S4PWK7"/>
<evidence type="ECO:0000313" key="12">
    <source>
        <dbReference type="EMBL" id="CUU39728.1"/>
    </source>
</evidence>
<evidence type="ECO:0000256" key="5">
    <source>
        <dbReference type="ARBA" id="ARBA00022679"/>
    </source>
</evidence>
<keyword evidence="6 10" id="KW-0812">Transmembrane</keyword>
<feature type="transmembrane region" description="Helical" evidence="10">
    <location>
        <begin position="204"/>
        <end position="222"/>
    </location>
</feature>
<evidence type="ECO:0000256" key="3">
    <source>
        <dbReference type="ARBA" id="ARBA00022475"/>
    </source>
</evidence>
<dbReference type="InterPro" id="IPR004563">
    <property type="entry name" value="Apolipo_AcylTrfase"/>
</dbReference>
<dbReference type="GeneID" id="78151097"/>
<keyword evidence="4" id="KW-0997">Cell inner membrane</keyword>
<dbReference type="GO" id="GO:0042158">
    <property type="term" value="P:lipoprotein biosynthetic process"/>
    <property type="evidence" value="ECO:0007669"/>
    <property type="project" value="InterPro"/>
</dbReference>
<evidence type="ECO:0000256" key="6">
    <source>
        <dbReference type="ARBA" id="ARBA00022692"/>
    </source>
</evidence>
<evidence type="ECO:0000259" key="11">
    <source>
        <dbReference type="PROSITE" id="PS50263"/>
    </source>
</evidence>
<feature type="transmembrane region" description="Helical" evidence="10">
    <location>
        <begin position="42"/>
        <end position="61"/>
    </location>
</feature>
<proteinExistence type="inferred from homology"/>
<evidence type="ECO:0000256" key="10">
    <source>
        <dbReference type="SAM" id="Phobius"/>
    </source>
</evidence>
<evidence type="ECO:0000256" key="9">
    <source>
        <dbReference type="ARBA" id="ARBA00023315"/>
    </source>
</evidence>
<evidence type="ECO:0000256" key="4">
    <source>
        <dbReference type="ARBA" id="ARBA00022519"/>
    </source>
</evidence>
<dbReference type="InterPro" id="IPR003010">
    <property type="entry name" value="C-N_Hydrolase"/>
</dbReference>
<feature type="domain" description="CN hydrolase" evidence="11">
    <location>
        <begin position="254"/>
        <end position="470"/>
    </location>
</feature>
<reference evidence="13" key="1">
    <citation type="submission" date="2015-11" db="EMBL/GenBank/DDBJ databases">
        <authorList>
            <person name="Anvar S.Y."/>
        </authorList>
    </citation>
    <scope>NUCLEOTIDE SEQUENCE [LARGE SCALE GENOMIC DNA]</scope>
</reference>
<keyword evidence="12" id="KW-0449">Lipoprotein</keyword>
<feature type="transmembrane region" description="Helical" evidence="10">
    <location>
        <begin position="98"/>
        <end position="119"/>
    </location>
</feature>
<dbReference type="InterPro" id="IPR036526">
    <property type="entry name" value="C-N_Hydrolase_sf"/>
</dbReference>
<dbReference type="EMBL" id="LN907858">
    <property type="protein sequence ID" value="CUU39728.1"/>
    <property type="molecule type" value="Genomic_DNA"/>
</dbReference>
<feature type="transmembrane region" description="Helical" evidence="10">
    <location>
        <begin position="153"/>
        <end position="172"/>
    </location>
</feature>
<dbReference type="EC" id="2.3.1.-" evidence="12"/>
<evidence type="ECO:0000256" key="7">
    <source>
        <dbReference type="ARBA" id="ARBA00022989"/>
    </source>
</evidence>
<evidence type="ECO:0000256" key="2">
    <source>
        <dbReference type="ARBA" id="ARBA00010065"/>
    </source>
</evidence>
<dbReference type="KEGG" id="hty:BN2458_PEG0842"/>
<accession>A0A0S4PWK7</accession>
<comment type="subcellular location">
    <subcellularLocation>
        <location evidence="1">Cell membrane</location>
        <topology evidence="1">Multi-pass membrane protein</topology>
    </subcellularLocation>
</comment>
<feature type="transmembrane region" description="Helical" evidence="10">
    <location>
        <begin position="178"/>
        <end position="199"/>
    </location>
</feature>
<feature type="transmembrane region" description="Helical" evidence="10">
    <location>
        <begin position="125"/>
        <end position="146"/>
    </location>
</feature>
<keyword evidence="5 12" id="KW-0808">Transferase</keyword>
<keyword evidence="8 10" id="KW-0472">Membrane</keyword>
<dbReference type="Pfam" id="PF26365">
    <property type="entry name" value="ApoNAT_membrane"/>
    <property type="match status" value="1"/>
</dbReference>
<dbReference type="RefSeq" id="WP_173644076.1">
    <property type="nucleotide sequence ID" value="NZ_CAJTQN010000004.1"/>
</dbReference>
<dbReference type="PATRIC" id="fig|76936.10.peg.824"/>
<dbReference type="Proteomes" id="UP000064525">
    <property type="component" value="Chromosome I"/>
</dbReference>
<evidence type="ECO:0000256" key="8">
    <source>
        <dbReference type="ARBA" id="ARBA00023136"/>
    </source>
</evidence>
<dbReference type="PANTHER" id="PTHR38686:SF1">
    <property type="entry name" value="APOLIPOPROTEIN N-ACYLTRANSFERASE"/>
    <property type="match status" value="1"/>
</dbReference>
<dbReference type="GO" id="GO:0016410">
    <property type="term" value="F:N-acyltransferase activity"/>
    <property type="evidence" value="ECO:0007669"/>
    <property type="project" value="InterPro"/>
</dbReference>
<keyword evidence="7 10" id="KW-1133">Transmembrane helix</keyword>